<keyword evidence="3" id="KW-1133">Transmembrane helix</keyword>
<sequence length="1090" mass="114376">MASSVIGQLRVILGMDTAAFEKGLTDAERQMARANRNLERMGQRMENVGKSISVAVTLPLLAVGGAALGMVAKFESAMNRVEAATGATGKQLDALKQRAIDLGKDKSFTASAAETADVMEMLAKNGLNVQQILGGATEATLRLAAANGAEFAPAADAVTDIIQQFGRQVSDADSIVNKMTGAMLVSKMGFEDYRLAIGQAGGVAGGIGVQFEDMNVALAATSSLFASGSDAGTSFKTFLTSLPGNSKQAKEAIEAYGLSFYDAQGNMKSLGDIAQNLQDRLGGLNDQVKSEVLSDIFGTDAMRTAIGLMNQGADGIAKVRAEIDKASAQTQMEARMKGWAGAVTQVKKAFEAAAIAMGDSGILGAITKVLTLVASTVAAFASLPQPVQLVIGTILGLTAAVGPLVIITGKAIQMWTGLAVLLVGRFVPAATAATAATVASGTAATGAAVGFTTLRAAMAFLMPWAAVIGGIALALYGMSKATAEAATQADGLANSQSAANKFQAEYQAIMAKDNSAGIASGVNGLADAHKRAADEAFRHAQAELAVRKAAIIQTARDARAGYRTETRTRYETVPGSRERRAVQYNERVALSTRRGGRGGDNSGRSEQDRAMDAARSDWRAVYQQEQDLIAAHKQVLASPAAKPVVVTPTVAANDNGSGGGRGRGKSGPTKEELADRREAMRLDAEMAAAQLRGDEATVQRLQDQIDLKRQIKDYEDAGLTAVEAKKAAEADLATIAAARRVAAQREIADQRQSVELDMARLAGDDERSLQLERELEIKDRILFFERQLVDITDQKLRLEQATAMAMEQQAKVDAARAAGRARWLAQDEAQRQIDVMKARGDTEEQIRQAQRRYDIERRIEQLKAQGFTEGAAREKATAEDSEMEMARRQGEWRGVINGAVRAAMDGDLKGFAKNWWKEQVAKGMEAGLNSISDFLFSLFKDAFGAGASSLGGGGGGGGLIGSIAKGIGSILGGASSKTPSAGPVINQSAISNAFAGLPGFANGTNGWMKPVGGMSGVDKNVVAFRMSSNEEFAVRHQGEDGGPVGGISISQSLTFSGAIDLATKAEAARFAEGARQAAIKGVMEANRRRA</sequence>
<feature type="transmembrane region" description="Helical" evidence="3">
    <location>
        <begin position="419"/>
        <end position="444"/>
    </location>
</feature>
<keyword evidence="1" id="KW-1188">Viral release from host cell</keyword>
<dbReference type="PANTHER" id="PTHR37813">
    <property type="entry name" value="FELS-2 PROPHAGE PROTEIN"/>
    <property type="match status" value="1"/>
</dbReference>
<keyword evidence="3" id="KW-0812">Transmembrane</keyword>
<organism evidence="5 6">
    <name type="scientific">Sphingobium yanoikuyae</name>
    <name type="common">Sphingomonas yanoikuyae</name>
    <dbReference type="NCBI Taxonomy" id="13690"/>
    <lineage>
        <taxon>Bacteria</taxon>
        <taxon>Pseudomonadati</taxon>
        <taxon>Pseudomonadota</taxon>
        <taxon>Alphaproteobacteria</taxon>
        <taxon>Sphingomonadales</taxon>
        <taxon>Sphingomonadaceae</taxon>
        <taxon>Sphingobium</taxon>
    </lineage>
</organism>
<feature type="transmembrane region" description="Helical" evidence="3">
    <location>
        <begin position="456"/>
        <end position="476"/>
    </location>
</feature>
<dbReference type="NCBIfam" id="TIGR01760">
    <property type="entry name" value="tape_meas_TP901"/>
    <property type="match status" value="1"/>
</dbReference>
<evidence type="ECO:0000256" key="1">
    <source>
        <dbReference type="ARBA" id="ARBA00022612"/>
    </source>
</evidence>
<dbReference type="EMBL" id="CP053021">
    <property type="protein sequence ID" value="QJR00879.1"/>
    <property type="molecule type" value="Genomic_DNA"/>
</dbReference>
<feature type="region of interest" description="Disordered" evidence="2">
    <location>
        <begin position="649"/>
        <end position="674"/>
    </location>
</feature>
<dbReference type="RefSeq" id="WP_169859919.1">
    <property type="nucleotide sequence ID" value="NZ_CP053021.1"/>
</dbReference>
<evidence type="ECO:0000256" key="3">
    <source>
        <dbReference type="SAM" id="Phobius"/>
    </source>
</evidence>
<feature type="compositionally biased region" description="Basic and acidic residues" evidence="2">
    <location>
        <begin position="603"/>
        <end position="612"/>
    </location>
</feature>
<protein>
    <submittedName>
        <fullName evidence="5">Phage tail tape measure protein</fullName>
    </submittedName>
</protein>
<dbReference type="Pfam" id="PF10145">
    <property type="entry name" value="PhageMin_Tail"/>
    <property type="match status" value="1"/>
</dbReference>
<reference evidence="5 6" key="1">
    <citation type="submission" date="2020-04" db="EMBL/GenBank/DDBJ databases">
        <title>The Whole Genome Analysis of High salt-tolerant Sphingobium yanoikuyae YC-XJ2 with Aryl organophosphorus flame retardants (aryl-OPFRs)-degrading capacity and characteristics of Related phosphotriesterase.</title>
        <authorList>
            <person name="Li X."/>
        </authorList>
    </citation>
    <scope>NUCLEOTIDE SEQUENCE [LARGE SCALE GENOMIC DNA]</scope>
    <source>
        <strain evidence="5 6">YC-XJ2</strain>
    </source>
</reference>
<feature type="transmembrane region" description="Helical" evidence="3">
    <location>
        <begin position="51"/>
        <end position="72"/>
    </location>
</feature>
<proteinExistence type="predicted"/>
<feature type="transmembrane region" description="Helical" evidence="3">
    <location>
        <begin position="362"/>
        <end position="383"/>
    </location>
</feature>
<keyword evidence="3" id="KW-0472">Membrane</keyword>
<evidence type="ECO:0000313" key="5">
    <source>
        <dbReference type="EMBL" id="QJR00879.1"/>
    </source>
</evidence>
<evidence type="ECO:0000313" key="6">
    <source>
        <dbReference type="Proteomes" id="UP000502611"/>
    </source>
</evidence>
<dbReference type="Proteomes" id="UP000502611">
    <property type="component" value="Chromosome"/>
</dbReference>
<gene>
    <name evidence="5" type="ORF">HH800_00905</name>
</gene>
<accession>A0A6M4G1C8</accession>
<name>A0A6M4G1C8_SPHYA</name>
<evidence type="ECO:0000256" key="2">
    <source>
        <dbReference type="SAM" id="MobiDB-lite"/>
    </source>
</evidence>
<feature type="region of interest" description="Disordered" evidence="2">
    <location>
        <begin position="591"/>
        <end position="612"/>
    </location>
</feature>
<dbReference type="AlphaFoldDB" id="A0A6M4G1C8"/>
<dbReference type="InterPro" id="IPR010090">
    <property type="entry name" value="Phage_tape_meas"/>
</dbReference>
<feature type="transmembrane region" description="Helical" evidence="3">
    <location>
        <begin position="389"/>
        <end position="407"/>
    </location>
</feature>
<feature type="domain" description="Phage tail tape measure protein" evidence="4">
    <location>
        <begin position="97"/>
        <end position="298"/>
    </location>
</feature>
<dbReference type="PANTHER" id="PTHR37813:SF1">
    <property type="entry name" value="FELS-2 PROPHAGE PROTEIN"/>
    <property type="match status" value="1"/>
</dbReference>
<evidence type="ECO:0000259" key="4">
    <source>
        <dbReference type="Pfam" id="PF10145"/>
    </source>
</evidence>